<dbReference type="InterPro" id="IPR011429">
    <property type="entry name" value="Cyt_c_Planctomycete-type"/>
</dbReference>
<name>A0A382AQ65_9ZZZZ</name>
<keyword evidence="2" id="KW-0472">Membrane</keyword>
<reference evidence="5" key="1">
    <citation type="submission" date="2018-05" db="EMBL/GenBank/DDBJ databases">
        <authorList>
            <person name="Lanie J.A."/>
            <person name="Ng W.-L."/>
            <person name="Kazmierczak K.M."/>
            <person name="Andrzejewski T.M."/>
            <person name="Davidsen T.M."/>
            <person name="Wayne K.J."/>
            <person name="Tettelin H."/>
            <person name="Glass J.I."/>
            <person name="Rusch D."/>
            <person name="Podicherti R."/>
            <person name="Tsui H.-C.T."/>
            <person name="Winkler M.E."/>
        </authorList>
    </citation>
    <scope>NUCLEOTIDE SEQUENCE</scope>
</reference>
<proteinExistence type="predicted"/>
<feature type="transmembrane region" description="Helical" evidence="2">
    <location>
        <begin position="48"/>
        <end position="71"/>
    </location>
</feature>
<evidence type="ECO:0000259" key="4">
    <source>
        <dbReference type="Pfam" id="PF09990"/>
    </source>
</evidence>
<dbReference type="AlphaFoldDB" id="A0A382AQ65"/>
<dbReference type="InterPro" id="IPR019251">
    <property type="entry name" value="DUF2231_TM"/>
</dbReference>
<dbReference type="EMBL" id="UINC01026337">
    <property type="protein sequence ID" value="SVB03606.1"/>
    <property type="molecule type" value="Genomic_DNA"/>
</dbReference>
<keyword evidence="2" id="KW-0812">Transmembrane</keyword>
<feature type="domain" description="DUF2231" evidence="4">
    <location>
        <begin position="16"/>
        <end position="139"/>
    </location>
</feature>
<evidence type="ECO:0000259" key="3">
    <source>
        <dbReference type="Pfam" id="PF07635"/>
    </source>
</evidence>
<feature type="transmembrane region" description="Helical" evidence="2">
    <location>
        <begin position="18"/>
        <end position="36"/>
    </location>
</feature>
<feature type="transmembrane region" description="Helical" evidence="2">
    <location>
        <begin position="83"/>
        <end position="104"/>
    </location>
</feature>
<feature type="non-terminal residue" evidence="5">
    <location>
        <position position="234"/>
    </location>
</feature>
<feature type="region of interest" description="Disordered" evidence="1">
    <location>
        <begin position="214"/>
        <end position="234"/>
    </location>
</feature>
<evidence type="ECO:0000256" key="1">
    <source>
        <dbReference type="SAM" id="MobiDB-lite"/>
    </source>
</evidence>
<evidence type="ECO:0000313" key="5">
    <source>
        <dbReference type="EMBL" id="SVB03606.1"/>
    </source>
</evidence>
<protein>
    <submittedName>
        <fullName evidence="5">Uncharacterized protein</fullName>
    </submittedName>
</protein>
<feature type="domain" description="Cytochrome C Planctomycete-type" evidence="3">
    <location>
        <begin position="190"/>
        <end position="234"/>
    </location>
</feature>
<feature type="transmembrane region" description="Helical" evidence="2">
    <location>
        <begin position="116"/>
        <end position="133"/>
    </location>
</feature>
<organism evidence="5">
    <name type="scientific">marine metagenome</name>
    <dbReference type="NCBI Taxonomy" id="408172"/>
    <lineage>
        <taxon>unclassified sequences</taxon>
        <taxon>metagenomes</taxon>
        <taxon>ecological metagenomes</taxon>
    </lineage>
</organism>
<dbReference type="Pfam" id="PF09990">
    <property type="entry name" value="DUF2231"/>
    <property type="match status" value="1"/>
</dbReference>
<evidence type="ECO:0000256" key="2">
    <source>
        <dbReference type="SAM" id="Phobius"/>
    </source>
</evidence>
<keyword evidence="2" id="KW-1133">Transmembrane helix</keyword>
<sequence>MIEASVSFWVFIGRFHHLANHFPIVLIILTFFIEFATRIGFFRKLKPAIAPLLFLAAISGVFASLLGYVLYQAGDYQGDLVILHMWLGIAVSTTALITYFVKVLTLPIKNKIKNNLYLTLLAITAGTVVIAGHQGGSLGHGKGYLTEYMPQVLRSIAGLPSRRPVVIKITDLQEAIVFNDIVAPIFESRCLTCHKQENNKSGLSLETPEGIQVGGENGPSLIPGNSEMSEIVKR</sequence>
<accession>A0A382AQ65</accession>
<gene>
    <name evidence="5" type="ORF">METZ01_LOCUS156460</name>
</gene>
<dbReference type="Pfam" id="PF07635">
    <property type="entry name" value="PSCyt1"/>
    <property type="match status" value="1"/>
</dbReference>